<dbReference type="FunFam" id="1.10.268.10:FF:000001">
    <property type="entry name" value="DNA gyrase subunit A"/>
    <property type="match status" value="1"/>
</dbReference>
<comment type="similarity">
    <text evidence="2 8">Belongs to the type II topoisomerase GyrA/ParC subunit family.</text>
</comment>
<proteinExistence type="inferred from homology"/>
<accession>A0A1F5Z0V7</accession>
<evidence type="ECO:0000256" key="6">
    <source>
        <dbReference type="ARBA" id="ARBA00023125"/>
    </source>
</evidence>
<dbReference type="PANTHER" id="PTHR43493">
    <property type="entry name" value="DNA GYRASE/TOPOISOMERASE SUBUNIT A"/>
    <property type="match status" value="1"/>
</dbReference>
<dbReference type="EC" id="5.6.2.2" evidence="8"/>
<dbReference type="InterPro" id="IPR035516">
    <property type="entry name" value="Gyrase/topoIV_suA_C"/>
</dbReference>
<keyword evidence="5 8" id="KW-0799">Topoisomerase</keyword>
<comment type="subunit">
    <text evidence="8">Heterotetramer, composed of two GyrA and two GyrB chains. In the heterotetramer, GyrA contains the active site tyrosine that forms a transient covalent intermediate with DNA, while GyrB binds cofactors and catalyzes ATP hydrolysis.</text>
</comment>
<evidence type="ECO:0000313" key="12">
    <source>
        <dbReference type="Proteomes" id="UP000177354"/>
    </source>
</evidence>
<dbReference type="InterPro" id="IPR013757">
    <property type="entry name" value="Topo_IIA_A_a_sf"/>
</dbReference>
<keyword evidence="7 8" id="KW-0413">Isomerase</keyword>
<dbReference type="Gene3D" id="1.10.268.10">
    <property type="entry name" value="Topoisomerase, domain 3"/>
    <property type="match status" value="1"/>
</dbReference>
<sequence length="834" mass="93568">MDLNNIGKVESVEITTEMKRSYLNYAMSVIVSRALPDVRDGLKPVHRRILYAMHQMGLHFTSRYTKSAKIVGEVLGKYHPHGDMPVYDALVRLAQDFSMRYRLISGQGNFGSVDGDPPAAMRYTEVKLAKISEEMLTDIEKETVNFVSNFDSTLKEPVWLPAKLPNLLLMGSDGIAVGMATKIPPHNLGEVIDATLAMLDKTRLAMEIDEKTGVKKAVLTAGITIDELLGYINGPDFPTGAAIYDINEIKNAYLTGRGKIVMRAKAEIEDIGQGKSAIIVSELPYQVNKAMLIAHIAQLVKDKKIEGISDLRDESDRRGIRMVVELKRDSAPKKILNNLYKHTNLQTTFPVNMVALVDGTPQTMTLKLILEEFIKHRHMVIKKRSEFELREAKAREHILEGLKIAVDHIDEVINIIKKAKDVDDAREKLINRFKLSEIQAQAILDMQLKRLAALERQKIEDEILMIRETIAYLTELLEHQEKILTVIKDEITKLKEKYADNRKTKVFKSKVGEFSDEQLITNEETVIVLTKTGYVKRQSPMSFKVQARGGKGVIGMITKEEDTIEHLLSSYTHDNILFFSNKGKVYQLRVWDLPEGSRVSKGQAIVNLLNIDTDEVITSVLSYALKGEERKKYANIVMATKKGTVKKTRLSSYENIRRNGLVAIKLEKSDELRWAKLSTGNDEVLMVTHNGKSIKFSETEVRPTARDTMGVRGILSKPEDYVVGMEVINREIKNGDFLTISEKGIGKKTPFSNFPKQHRGGQGVKVSQVTQKTGKIASARKVPSDCQNLILTSIKGQIVKLPITSVPRLSRATQGVILMRFSDKNDAVAAATCL</sequence>
<keyword evidence="8" id="KW-0963">Cytoplasm</keyword>
<comment type="catalytic activity">
    <reaction evidence="1 8 9">
        <text>ATP-dependent breakage, passage and rejoining of double-stranded DNA.</text>
        <dbReference type="EC" id="5.6.2.2"/>
    </reaction>
</comment>
<dbReference type="CDD" id="cd00187">
    <property type="entry name" value="TOP4c"/>
    <property type="match status" value="1"/>
</dbReference>
<evidence type="ECO:0000259" key="10">
    <source>
        <dbReference type="PROSITE" id="PS52040"/>
    </source>
</evidence>
<feature type="domain" description="Topo IIA-type catalytic" evidence="10">
    <location>
        <begin position="35"/>
        <end position="519"/>
    </location>
</feature>
<keyword evidence="3 8" id="KW-0547">Nucleotide-binding</keyword>
<dbReference type="InterPro" id="IPR005743">
    <property type="entry name" value="GyrA"/>
</dbReference>
<evidence type="ECO:0000256" key="2">
    <source>
        <dbReference type="ARBA" id="ARBA00008263"/>
    </source>
</evidence>
<dbReference type="GO" id="GO:0005694">
    <property type="term" value="C:chromosome"/>
    <property type="evidence" value="ECO:0007669"/>
    <property type="project" value="InterPro"/>
</dbReference>
<evidence type="ECO:0000256" key="8">
    <source>
        <dbReference type="HAMAP-Rule" id="MF_01897"/>
    </source>
</evidence>
<dbReference type="SMART" id="SM00434">
    <property type="entry name" value="TOP4c"/>
    <property type="match status" value="1"/>
</dbReference>
<comment type="caution">
    <text evidence="11">The sequence shown here is derived from an EMBL/GenBank/DDBJ whole genome shotgun (WGS) entry which is preliminary data.</text>
</comment>
<dbReference type="AlphaFoldDB" id="A0A1F5Z0V7"/>
<evidence type="ECO:0000256" key="3">
    <source>
        <dbReference type="ARBA" id="ARBA00022741"/>
    </source>
</evidence>
<dbReference type="PROSITE" id="PS52040">
    <property type="entry name" value="TOPO_IIA"/>
    <property type="match status" value="1"/>
</dbReference>
<evidence type="ECO:0000313" key="11">
    <source>
        <dbReference type="EMBL" id="OGG06088.1"/>
    </source>
</evidence>
<comment type="subcellular location">
    <subcellularLocation>
        <location evidence="8">Cytoplasm</location>
    </subcellularLocation>
</comment>
<dbReference type="PANTHER" id="PTHR43493:SF5">
    <property type="entry name" value="DNA GYRASE SUBUNIT A, CHLOROPLASTIC_MITOCHONDRIAL"/>
    <property type="match status" value="1"/>
</dbReference>
<dbReference type="InterPro" id="IPR006691">
    <property type="entry name" value="GyrA/parC_rep"/>
</dbReference>
<dbReference type="InterPro" id="IPR013758">
    <property type="entry name" value="Topo_IIA_A/C_ab"/>
</dbReference>
<keyword evidence="4 8" id="KW-0067">ATP-binding</keyword>
<dbReference type="NCBIfam" id="NF004043">
    <property type="entry name" value="PRK05560.1"/>
    <property type="match status" value="1"/>
</dbReference>
<name>A0A1F5Z0V7_9BACT</name>
<dbReference type="NCBIfam" id="NF004044">
    <property type="entry name" value="PRK05561.1"/>
    <property type="match status" value="1"/>
</dbReference>
<dbReference type="Gene3D" id="3.30.1360.40">
    <property type="match status" value="1"/>
</dbReference>
<dbReference type="GO" id="GO:0006265">
    <property type="term" value="P:DNA topological change"/>
    <property type="evidence" value="ECO:0007669"/>
    <property type="project" value="UniProtKB-UniRule"/>
</dbReference>
<dbReference type="Pfam" id="PF00521">
    <property type="entry name" value="DNA_topoisoIV"/>
    <property type="match status" value="1"/>
</dbReference>
<comment type="miscellaneous">
    <text evidence="8">Few gyrases are as efficient as E.coli at forming negative supercoils. Not all organisms have 2 type II topoisomerases; in organisms with a single type II topoisomerase this enzyme also has to decatenate newly replicated chromosomes.</text>
</comment>
<dbReference type="Gene3D" id="3.90.199.10">
    <property type="entry name" value="Topoisomerase II, domain 5"/>
    <property type="match status" value="1"/>
</dbReference>
<feature type="short sequence motif" description="GyrA-box" evidence="8">
    <location>
        <begin position="546"/>
        <end position="552"/>
    </location>
</feature>
<dbReference type="Gene3D" id="2.120.10.90">
    <property type="entry name" value="DNA gyrase/topoisomerase IV, subunit A, C-terminal"/>
    <property type="match status" value="1"/>
</dbReference>
<dbReference type="InterPro" id="IPR002205">
    <property type="entry name" value="Topo_IIA_dom_A"/>
</dbReference>
<evidence type="ECO:0000256" key="1">
    <source>
        <dbReference type="ARBA" id="ARBA00000185"/>
    </source>
</evidence>
<organism evidence="11 12">
    <name type="scientific">Candidatus Gottesmanbacteria bacterium RIFCSPHIGHO2_01_FULL_40_15</name>
    <dbReference type="NCBI Taxonomy" id="1798376"/>
    <lineage>
        <taxon>Bacteria</taxon>
        <taxon>Candidatus Gottesmaniibacteriota</taxon>
    </lineage>
</organism>
<comment type="function">
    <text evidence="8">A type II topoisomerase that negatively supercoils closed circular double-stranded (ds) DNA in an ATP-dependent manner to modulate DNA topology and maintain chromosomes in an underwound state. Negative supercoiling favors strand separation, and DNA replication, transcription, recombination and repair, all of which involve strand separation. Also able to catalyze the interconversion of other topological isomers of dsDNA rings, including catenanes and knotted rings. Type II topoisomerases break and join 2 DNA strands simultaneously in an ATP-dependent manner.</text>
</comment>
<dbReference type="InterPro" id="IPR013760">
    <property type="entry name" value="Topo_IIA-like_dom_sf"/>
</dbReference>
<dbReference type="Proteomes" id="UP000177354">
    <property type="component" value="Unassembled WGS sequence"/>
</dbReference>
<dbReference type="SUPFAM" id="SSF101904">
    <property type="entry name" value="GyrA/ParC C-terminal domain-like"/>
    <property type="match status" value="1"/>
</dbReference>
<dbReference type="GO" id="GO:0006261">
    <property type="term" value="P:DNA-templated DNA replication"/>
    <property type="evidence" value="ECO:0007669"/>
    <property type="project" value="UniProtKB-UniRule"/>
</dbReference>
<dbReference type="GO" id="GO:0009330">
    <property type="term" value="C:DNA topoisomerase type II (double strand cut, ATP-hydrolyzing) complex"/>
    <property type="evidence" value="ECO:0007669"/>
    <property type="project" value="TreeGrafter"/>
</dbReference>
<evidence type="ECO:0000256" key="9">
    <source>
        <dbReference type="PROSITE-ProRule" id="PRU01384"/>
    </source>
</evidence>
<evidence type="ECO:0000256" key="5">
    <source>
        <dbReference type="ARBA" id="ARBA00023029"/>
    </source>
</evidence>
<feature type="active site" description="O-(5'-phospho-DNA)-tyrosine intermediate" evidence="8 9">
    <location>
        <position position="123"/>
    </location>
</feature>
<gene>
    <name evidence="8" type="primary">gyrA</name>
    <name evidence="11" type="ORF">A2777_01070</name>
</gene>
<evidence type="ECO:0000256" key="4">
    <source>
        <dbReference type="ARBA" id="ARBA00022840"/>
    </source>
</evidence>
<evidence type="ECO:0000256" key="7">
    <source>
        <dbReference type="ARBA" id="ARBA00023235"/>
    </source>
</evidence>
<dbReference type="InterPro" id="IPR050220">
    <property type="entry name" value="Type_II_DNA_Topoisomerases"/>
</dbReference>
<keyword evidence="6 8" id="KW-0238">DNA-binding</keyword>
<dbReference type="GO" id="GO:0034335">
    <property type="term" value="F:DNA negative supercoiling activity"/>
    <property type="evidence" value="ECO:0007669"/>
    <property type="project" value="UniProtKB-ARBA"/>
</dbReference>
<dbReference type="SUPFAM" id="SSF56719">
    <property type="entry name" value="Type II DNA topoisomerase"/>
    <property type="match status" value="1"/>
</dbReference>
<dbReference type="FunFam" id="3.30.1360.40:FF:000002">
    <property type="entry name" value="DNA gyrase subunit A"/>
    <property type="match status" value="1"/>
</dbReference>
<protein>
    <recommendedName>
        <fullName evidence="8">DNA gyrase subunit A</fullName>
        <ecNumber evidence="8">5.6.2.2</ecNumber>
    </recommendedName>
</protein>
<dbReference type="HAMAP" id="MF_01897">
    <property type="entry name" value="GyrA"/>
    <property type="match status" value="1"/>
</dbReference>
<reference evidence="11 12" key="1">
    <citation type="journal article" date="2016" name="Nat. Commun.">
        <title>Thousands of microbial genomes shed light on interconnected biogeochemical processes in an aquifer system.</title>
        <authorList>
            <person name="Anantharaman K."/>
            <person name="Brown C.T."/>
            <person name="Hug L.A."/>
            <person name="Sharon I."/>
            <person name="Castelle C.J."/>
            <person name="Probst A.J."/>
            <person name="Thomas B.C."/>
            <person name="Singh A."/>
            <person name="Wilkins M.J."/>
            <person name="Karaoz U."/>
            <person name="Brodie E.L."/>
            <person name="Williams K.H."/>
            <person name="Hubbard S.S."/>
            <person name="Banfield J.F."/>
        </authorList>
    </citation>
    <scope>NUCLEOTIDE SEQUENCE [LARGE SCALE GENOMIC DNA]</scope>
</reference>
<dbReference type="GO" id="GO:0003677">
    <property type="term" value="F:DNA binding"/>
    <property type="evidence" value="ECO:0007669"/>
    <property type="project" value="UniProtKB-UniRule"/>
</dbReference>
<dbReference type="EMBL" id="MFJF01000019">
    <property type="protein sequence ID" value="OGG06088.1"/>
    <property type="molecule type" value="Genomic_DNA"/>
</dbReference>
<dbReference type="GO" id="GO:0005524">
    <property type="term" value="F:ATP binding"/>
    <property type="evidence" value="ECO:0007669"/>
    <property type="project" value="UniProtKB-UniRule"/>
</dbReference>
<dbReference type="GO" id="GO:0005737">
    <property type="term" value="C:cytoplasm"/>
    <property type="evidence" value="ECO:0007669"/>
    <property type="project" value="UniProtKB-SubCell"/>
</dbReference>
<dbReference type="Pfam" id="PF03989">
    <property type="entry name" value="DNA_gyraseA_C"/>
    <property type="match status" value="6"/>
</dbReference>
<dbReference type="NCBIfam" id="TIGR01063">
    <property type="entry name" value="gyrA"/>
    <property type="match status" value="1"/>
</dbReference>